<accession>A0A9W8ZTM9</accession>
<dbReference type="Proteomes" id="UP001150238">
    <property type="component" value="Unassembled WGS sequence"/>
</dbReference>
<gene>
    <name evidence="2" type="ORF">C8J55DRAFT_565602</name>
</gene>
<evidence type="ECO:0000256" key="1">
    <source>
        <dbReference type="SAM" id="MobiDB-lite"/>
    </source>
</evidence>
<reference evidence="2" key="2">
    <citation type="journal article" date="2023" name="Proc. Natl. Acad. Sci. U.S.A.">
        <title>A global phylogenomic analysis of the shiitake genus Lentinula.</title>
        <authorList>
            <person name="Sierra-Patev S."/>
            <person name="Min B."/>
            <person name="Naranjo-Ortiz M."/>
            <person name="Looney B."/>
            <person name="Konkel Z."/>
            <person name="Slot J.C."/>
            <person name="Sakamoto Y."/>
            <person name="Steenwyk J.L."/>
            <person name="Rokas A."/>
            <person name="Carro J."/>
            <person name="Camarero S."/>
            <person name="Ferreira P."/>
            <person name="Molpeceres G."/>
            <person name="Ruiz-Duenas F.J."/>
            <person name="Serrano A."/>
            <person name="Henrissat B."/>
            <person name="Drula E."/>
            <person name="Hughes K.W."/>
            <person name="Mata J.L."/>
            <person name="Ishikawa N.K."/>
            <person name="Vargas-Isla R."/>
            <person name="Ushijima S."/>
            <person name="Smith C.A."/>
            <person name="Donoghue J."/>
            <person name="Ahrendt S."/>
            <person name="Andreopoulos W."/>
            <person name="He G."/>
            <person name="LaButti K."/>
            <person name="Lipzen A."/>
            <person name="Ng V."/>
            <person name="Riley R."/>
            <person name="Sandor L."/>
            <person name="Barry K."/>
            <person name="Martinez A.T."/>
            <person name="Xiao Y."/>
            <person name="Gibbons J.G."/>
            <person name="Terashima K."/>
            <person name="Grigoriev I.V."/>
            <person name="Hibbett D."/>
        </authorList>
    </citation>
    <scope>NUCLEOTIDE SEQUENCE</scope>
    <source>
        <strain evidence="2">Sp2 HRB7682 ss15</strain>
    </source>
</reference>
<proteinExistence type="predicted"/>
<dbReference type="AlphaFoldDB" id="A0A9W8ZTM9"/>
<name>A0A9W8ZTM9_9AGAR</name>
<organism evidence="2 3">
    <name type="scientific">Lentinula lateritia</name>
    <dbReference type="NCBI Taxonomy" id="40482"/>
    <lineage>
        <taxon>Eukaryota</taxon>
        <taxon>Fungi</taxon>
        <taxon>Dikarya</taxon>
        <taxon>Basidiomycota</taxon>
        <taxon>Agaricomycotina</taxon>
        <taxon>Agaricomycetes</taxon>
        <taxon>Agaricomycetidae</taxon>
        <taxon>Agaricales</taxon>
        <taxon>Marasmiineae</taxon>
        <taxon>Omphalotaceae</taxon>
        <taxon>Lentinula</taxon>
    </lineage>
</organism>
<feature type="compositionally biased region" description="Polar residues" evidence="1">
    <location>
        <begin position="139"/>
        <end position="159"/>
    </location>
</feature>
<dbReference type="EMBL" id="JANVFS010000044">
    <property type="protein sequence ID" value="KAJ4466607.1"/>
    <property type="molecule type" value="Genomic_DNA"/>
</dbReference>
<evidence type="ECO:0000313" key="3">
    <source>
        <dbReference type="Proteomes" id="UP001150238"/>
    </source>
</evidence>
<evidence type="ECO:0000313" key="2">
    <source>
        <dbReference type="EMBL" id="KAJ4466607.1"/>
    </source>
</evidence>
<feature type="region of interest" description="Disordered" evidence="1">
    <location>
        <begin position="137"/>
        <end position="159"/>
    </location>
</feature>
<sequence length="159" mass="17243">MSQNPRTNHNFQYVSAVVTTTLQKVNEDPHNLFARPKKHLLIQLILSFMESLQAQNLYSEAFLSNAGEENPDIVPLIDQTGFGKAGLVRERAYLSSPDAGTVLPNTHLLTSDVPSSALGSLKRAYLSPPDARIALPNTHPLTSNVPPSALGSSENLLTL</sequence>
<comment type="caution">
    <text evidence="2">The sequence shown here is derived from an EMBL/GenBank/DDBJ whole genome shotgun (WGS) entry which is preliminary data.</text>
</comment>
<protein>
    <submittedName>
        <fullName evidence="2">Uncharacterized protein</fullName>
    </submittedName>
</protein>
<reference evidence="2" key="1">
    <citation type="submission" date="2022-08" db="EMBL/GenBank/DDBJ databases">
        <authorList>
            <consortium name="DOE Joint Genome Institute"/>
            <person name="Min B."/>
            <person name="Riley R."/>
            <person name="Sierra-Patev S."/>
            <person name="Naranjo-Ortiz M."/>
            <person name="Looney B."/>
            <person name="Konkel Z."/>
            <person name="Slot J.C."/>
            <person name="Sakamoto Y."/>
            <person name="Steenwyk J.L."/>
            <person name="Rokas A."/>
            <person name="Carro J."/>
            <person name="Camarero S."/>
            <person name="Ferreira P."/>
            <person name="Molpeceres G."/>
            <person name="Ruiz-Duenas F.J."/>
            <person name="Serrano A."/>
            <person name="Henrissat B."/>
            <person name="Drula E."/>
            <person name="Hughes K.W."/>
            <person name="Mata J.L."/>
            <person name="Ishikawa N.K."/>
            <person name="Vargas-Isla R."/>
            <person name="Ushijima S."/>
            <person name="Smith C.A."/>
            <person name="Ahrendt S."/>
            <person name="Andreopoulos W."/>
            <person name="He G."/>
            <person name="Labutti K."/>
            <person name="Lipzen A."/>
            <person name="Ng V."/>
            <person name="Sandor L."/>
            <person name="Barry K."/>
            <person name="Martinez A.T."/>
            <person name="Xiao Y."/>
            <person name="Gibbons J.G."/>
            <person name="Terashima K."/>
            <person name="Hibbett D.S."/>
            <person name="Grigoriev I.V."/>
        </authorList>
    </citation>
    <scope>NUCLEOTIDE SEQUENCE</scope>
    <source>
        <strain evidence="2">Sp2 HRB7682 ss15</strain>
    </source>
</reference>